<dbReference type="EMBL" id="PDNA01000374">
    <property type="protein sequence ID" value="PGG96184.1"/>
    <property type="molecule type" value="Genomic_DNA"/>
</dbReference>
<evidence type="ECO:0000256" key="2">
    <source>
        <dbReference type="ARBA" id="ARBA00023125"/>
    </source>
</evidence>
<dbReference type="GO" id="GO:0003677">
    <property type="term" value="F:DNA binding"/>
    <property type="evidence" value="ECO:0007669"/>
    <property type="project" value="UniProtKB-KW"/>
</dbReference>
<dbReference type="InterPro" id="IPR053181">
    <property type="entry name" value="EcdB-like_regulator"/>
</dbReference>
<dbReference type="CDD" id="cd00067">
    <property type="entry name" value="GAL4"/>
    <property type="match status" value="1"/>
</dbReference>
<dbReference type="InterPro" id="IPR001138">
    <property type="entry name" value="Zn2Cys6_DnaBD"/>
</dbReference>
<feature type="compositionally biased region" description="Basic residues" evidence="5">
    <location>
        <begin position="88"/>
        <end position="100"/>
    </location>
</feature>
<dbReference type="GO" id="GO:0000981">
    <property type="term" value="F:DNA-binding transcription factor activity, RNA polymerase II-specific"/>
    <property type="evidence" value="ECO:0007669"/>
    <property type="project" value="InterPro"/>
</dbReference>
<evidence type="ECO:0000259" key="6">
    <source>
        <dbReference type="PROSITE" id="PS50048"/>
    </source>
</evidence>
<feature type="region of interest" description="Disordered" evidence="5">
    <location>
        <begin position="187"/>
        <end position="218"/>
    </location>
</feature>
<feature type="compositionally biased region" description="Basic and acidic residues" evidence="5">
    <location>
        <begin position="41"/>
        <end position="57"/>
    </location>
</feature>
<comment type="caution">
    <text evidence="7">The sequence shown here is derived from an EMBL/GenBank/DDBJ whole genome shotgun (WGS) entry which is preliminary data.</text>
</comment>
<dbReference type="Proteomes" id="UP000224634">
    <property type="component" value="Unassembled WGS sequence"/>
</dbReference>
<gene>
    <name evidence="7" type="ORF">AJ80_09865</name>
</gene>
<proteinExistence type="predicted"/>
<dbReference type="PROSITE" id="PS50048">
    <property type="entry name" value="ZN2_CY6_FUNGAL_2"/>
    <property type="match status" value="1"/>
</dbReference>
<dbReference type="GO" id="GO:0008270">
    <property type="term" value="F:zinc ion binding"/>
    <property type="evidence" value="ECO:0007669"/>
    <property type="project" value="InterPro"/>
</dbReference>
<dbReference type="Pfam" id="PF00172">
    <property type="entry name" value="Zn_clus"/>
    <property type="match status" value="1"/>
</dbReference>
<dbReference type="OrthoDB" id="5498683at2759"/>
<dbReference type="PROSITE" id="PS00463">
    <property type="entry name" value="ZN2_CY6_FUNGAL_1"/>
    <property type="match status" value="1"/>
</dbReference>
<dbReference type="InterPro" id="IPR036864">
    <property type="entry name" value="Zn2-C6_fun-type_DNA-bd_sf"/>
</dbReference>
<dbReference type="AlphaFoldDB" id="A0A2B7WHW4"/>
<evidence type="ECO:0000256" key="4">
    <source>
        <dbReference type="ARBA" id="ARBA00023242"/>
    </source>
</evidence>
<reference evidence="7 8" key="1">
    <citation type="submission" date="2017-10" db="EMBL/GenBank/DDBJ databases">
        <title>Comparative genomics in systemic dimorphic fungi from Ajellomycetaceae.</title>
        <authorList>
            <person name="Munoz J.F."/>
            <person name="Mcewen J.G."/>
            <person name="Clay O.K."/>
            <person name="Cuomo C.A."/>
        </authorList>
    </citation>
    <scope>NUCLEOTIDE SEQUENCE [LARGE SCALE GENOMIC DNA]</scope>
    <source>
        <strain evidence="7 8">UAMH7299</strain>
    </source>
</reference>
<keyword evidence="4" id="KW-0539">Nucleus</keyword>
<keyword evidence="1" id="KW-0805">Transcription regulation</keyword>
<keyword evidence="3" id="KW-0804">Transcription</keyword>
<feature type="region of interest" description="Disordered" evidence="5">
    <location>
        <begin position="35"/>
        <end position="100"/>
    </location>
</feature>
<keyword evidence="8" id="KW-1185">Reference proteome</keyword>
<evidence type="ECO:0000256" key="5">
    <source>
        <dbReference type="SAM" id="MobiDB-lite"/>
    </source>
</evidence>
<organism evidence="7 8">
    <name type="scientific">Polytolypa hystricis (strain UAMH7299)</name>
    <dbReference type="NCBI Taxonomy" id="1447883"/>
    <lineage>
        <taxon>Eukaryota</taxon>
        <taxon>Fungi</taxon>
        <taxon>Dikarya</taxon>
        <taxon>Ascomycota</taxon>
        <taxon>Pezizomycotina</taxon>
        <taxon>Eurotiomycetes</taxon>
        <taxon>Eurotiomycetidae</taxon>
        <taxon>Onygenales</taxon>
        <taxon>Onygenales incertae sedis</taxon>
        <taxon>Polytolypa</taxon>
    </lineage>
</organism>
<evidence type="ECO:0000313" key="8">
    <source>
        <dbReference type="Proteomes" id="UP000224634"/>
    </source>
</evidence>
<feature type="domain" description="Zn(2)-C6 fungal-type" evidence="6">
    <location>
        <begin position="106"/>
        <end position="135"/>
    </location>
</feature>
<feature type="compositionally biased region" description="Basic and acidic residues" evidence="5">
    <location>
        <begin position="78"/>
        <end position="87"/>
    </location>
</feature>
<evidence type="ECO:0000313" key="7">
    <source>
        <dbReference type="EMBL" id="PGG96184.1"/>
    </source>
</evidence>
<dbReference type="CDD" id="cd12148">
    <property type="entry name" value="fungal_TF_MHR"/>
    <property type="match status" value="1"/>
</dbReference>
<dbReference type="PANTHER" id="PTHR47785">
    <property type="entry name" value="ZN(II)2CYS6 TRANSCRIPTION FACTOR (EUROFUNG)-RELATED-RELATED"/>
    <property type="match status" value="1"/>
</dbReference>
<sequence>MAGRPGQIPQHSAFVQMATRSNFVSLQNATNVQRLSALPHRGFDSPEGSRSDNDHDGLAPTPAGSSSKSDDPTLTGSETRDNESETHRNKRKKSNAHPVRHRIRQACDACRARRTRCSDERPCRYCAERGLSCTDMPMKERSDEATIRDVERVEQGLLSLQEAMERRMSQVEGLLQARLRSPGRSEVAFKISSADDAKNSRERGREVPNDTYPIDATLEPPSGDKTWVWQLRNGRLVPTVEAIANLHHQVEPMSPMRPFPPRFSSSDYLTLDELFYSLSKSYDFEECCRAEEEASRHFLNHSWADNPVDRNTCKQLSDEYFQKVNTWFPILSRDGWVREYRAASQGDDLSSAIILLTLALGAISASPLTHDEPLPGYEYFMKACATMGHDALRPSLQALRLYFLYAMQPILAVNAISDAANMAWLLWRYQAWKSGRDDDDFDAYLRVFWSCAVLEEEMALHVRRHTTGIDLELNLEKHLPNVTNDSPSGFFLAEIQIRRLSARLLTDVFQSQSWTERLIVVGALKLQREDYHNILPSTISFPTDSAEELFDDQKCFLRMQFHCFSIGAGWPTILSVLEDSDDENSRKLDHPSQSVLIKDFFTAMVLLLKAAPQQLRSRGPCTWLACEAIIALLIYMLLCCTSRPLRAFRPGNWLSIGFDVLAALEPWAMGCPRLRYQYICIKETFYALDGKIDPGVMFHHVPTAG</sequence>
<accession>A0A2B7WHW4</accession>
<keyword evidence="2" id="KW-0238">DNA-binding</keyword>
<evidence type="ECO:0000256" key="1">
    <source>
        <dbReference type="ARBA" id="ARBA00023015"/>
    </source>
</evidence>
<feature type="compositionally biased region" description="Polar residues" evidence="5">
    <location>
        <begin position="63"/>
        <end position="77"/>
    </location>
</feature>
<feature type="compositionally biased region" description="Basic and acidic residues" evidence="5">
    <location>
        <begin position="193"/>
        <end position="208"/>
    </location>
</feature>
<name>A0A2B7WHW4_POLH7</name>
<dbReference type="SUPFAM" id="SSF57701">
    <property type="entry name" value="Zn2/Cys6 DNA-binding domain"/>
    <property type="match status" value="1"/>
</dbReference>
<dbReference type="Gene3D" id="4.10.240.10">
    <property type="entry name" value="Zn(2)-C6 fungal-type DNA-binding domain"/>
    <property type="match status" value="1"/>
</dbReference>
<evidence type="ECO:0000256" key="3">
    <source>
        <dbReference type="ARBA" id="ARBA00023163"/>
    </source>
</evidence>
<protein>
    <recommendedName>
        <fullName evidence="6">Zn(2)-C6 fungal-type domain-containing protein</fullName>
    </recommendedName>
</protein>
<dbReference type="STRING" id="1447883.A0A2B7WHW4"/>
<dbReference type="SMART" id="SM00066">
    <property type="entry name" value="GAL4"/>
    <property type="match status" value="1"/>
</dbReference>